<dbReference type="Pfam" id="PF04314">
    <property type="entry name" value="PCuAC"/>
    <property type="match status" value="1"/>
</dbReference>
<dbReference type="InterPro" id="IPR058248">
    <property type="entry name" value="Lxx211020-like"/>
</dbReference>
<dbReference type="Gene3D" id="2.60.40.1890">
    <property type="entry name" value="PCu(A)C copper chaperone"/>
    <property type="match status" value="1"/>
</dbReference>
<feature type="chain" id="PRO_5026036087" description="Copper chaperone PCu(A)C" evidence="1">
    <location>
        <begin position="23"/>
        <end position="304"/>
    </location>
</feature>
<dbReference type="InterPro" id="IPR007410">
    <property type="entry name" value="LpqE-like"/>
</dbReference>
<dbReference type="AlphaFoldDB" id="A0A6F8PTD7"/>
<dbReference type="SUPFAM" id="SSF110087">
    <property type="entry name" value="DR1885-like metal-binding protein"/>
    <property type="match status" value="1"/>
</dbReference>
<protein>
    <recommendedName>
        <fullName evidence="4">Copper chaperone PCu(A)C</fullName>
    </recommendedName>
</protein>
<evidence type="ECO:0000313" key="3">
    <source>
        <dbReference type="Proteomes" id="UP000501726"/>
    </source>
</evidence>
<dbReference type="InterPro" id="IPR036182">
    <property type="entry name" value="PCuAC_sf"/>
</dbReference>
<name>A0A6F8PTD7_9GAMM</name>
<proteinExistence type="predicted"/>
<keyword evidence="3" id="KW-1185">Reference proteome</keyword>
<dbReference type="Gene3D" id="1.20.120.1490">
    <property type="match status" value="1"/>
</dbReference>
<feature type="signal peptide" evidence="1">
    <location>
        <begin position="1"/>
        <end position="22"/>
    </location>
</feature>
<dbReference type="PANTHER" id="PTHR36302">
    <property type="entry name" value="BLR7088 PROTEIN"/>
    <property type="match status" value="1"/>
</dbReference>
<gene>
    <name evidence="2" type="ORF">THMIRHAS_07290</name>
</gene>
<reference evidence="3" key="1">
    <citation type="submission" date="2019-11" db="EMBL/GenBank/DDBJ databases">
        <title>Isolation and characterization of two novel species in the genus Thiomicrorhabdus.</title>
        <authorList>
            <person name="Mochizuki J."/>
            <person name="Kojima H."/>
            <person name="Fukui M."/>
        </authorList>
    </citation>
    <scope>NUCLEOTIDE SEQUENCE [LARGE SCALE GENOMIC DNA]</scope>
    <source>
        <strain evidence="3">aks77</strain>
    </source>
</reference>
<evidence type="ECO:0000256" key="1">
    <source>
        <dbReference type="SAM" id="SignalP"/>
    </source>
</evidence>
<evidence type="ECO:0008006" key="4">
    <source>
        <dbReference type="Google" id="ProtNLM"/>
    </source>
</evidence>
<keyword evidence="1" id="KW-0732">Signal</keyword>
<sequence>MKVSALSTLTLGCLISWQTAFAATVAESIEIENPYVRMVPPGAPATAAFMTIKNTDAKDHAVVSAKGYVNQITELHTHIHDNGVMRMRQVKQIELPAGQDTDLQPGGLHVMLINLNEPIKEGQKYRVDLTFDDGSTKTIEAVGKPIVPMGMGMTNGMGNGMKCGGAMMSGETTAMQGQLTNGRNVNPMQLVMHANPAFPNLTGIAVKNAAELGLNAEQVKSLKAWAASNGDAMQQMFKQVSMMEKDLIQDALAGQSKADLMAKFQQTLDLRSEIAAKKIDCRDNMQKILTKEQFEKLASIYPMM</sequence>
<dbReference type="KEGG" id="tse:THMIRHAS_07290"/>
<organism evidence="2 3">
    <name type="scientific">Thiosulfatimonas sediminis</name>
    <dbReference type="NCBI Taxonomy" id="2675054"/>
    <lineage>
        <taxon>Bacteria</taxon>
        <taxon>Pseudomonadati</taxon>
        <taxon>Pseudomonadota</taxon>
        <taxon>Gammaproteobacteria</taxon>
        <taxon>Thiotrichales</taxon>
        <taxon>Piscirickettsiaceae</taxon>
        <taxon>Thiosulfatimonas</taxon>
    </lineage>
</organism>
<dbReference type="PANTHER" id="PTHR36302:SF1">
    <property type="entry name" value="COPPER CHAPERONE PCU(A)C"/>
    <property type="match status" value="1"/>
</dbReference>
<dbReference type="Proteomes" id="UP000501726">
    <property type="component" value="Chromosome"/>
</dbReference>
<evidence type="ECO:0000313" key="2">
    <source>
        <dbReference type="EMBL" id="BBP45356.1"/>
    </source>
</evidence>
<dbReference type="EMBL" id="AP021889">
    <property type="protein sequence ID" value="BBP45356.1"/>
    <property type="molecule type" value="Genomic_DNA"/>
</dbReference>
<accession>A0A6F8PTD7</accession>
<dbReference type="RefSeq" id="WP_173271013.1">
    <property type="nucleotide sequence ID" value="NZ_AP021889.1"/>
</dbReference>